<feature type="region of interest" description="Disordered" evidence="2">
    <location>
        <begin position="1"/>
        <end position="54"/>
    </location>
</feature>
<organism evidence="3 4">
    <name type="scientific">Nasonia vitripennis</name>
    <name type="common">Parasitic wasp</name>
    <dbReference type="NCBI Taxonomy" id="7425"/>
    <lineage>
        <taxon>Eukaryota</taxon>
        <taxon>Metazoa</taxon>
        <taxon>Ecdysozoa</taxon>
        <taxon>Arthropoda</taxon>
        <taxon>Hexapoda</taxon>
        <taxon>Insecta</taxon>
        <taxon>Pterygota</taxon>
        <taxon>Neoptera</taxon>
        <taxon>Endopterygota</taxon>
        <taxon>Hymenoptera</taxon>
        <taxon>Apocrita</taxon>
        <taxon>Proctotrupomorpha</taxon>
        <taxon>Chalcidoidea</taxon>
        <taxon>Pteromalidae</taxon>
        <taxon>Pteromalinae</taxon>
        <taxon>Nasonia</taxon>
    </lineage>
</organism>
<evidence type="ECO:0000256" key="2">
    <source>
        <dbReference type="SAM" id="MobiDB-lite"/>
    </source>
</evidence>
<dbReference type="GO" id="GO:0005737">
    <property type="term" value="C:cytoplasm"/>
    <property type="evidence" value="ECO:0007669"/>
    <property type="project" value="TreeGrafter"/>
</dbReference>
<protein>
    <submittedName>
        <fullName evidence="3">Uncharacterized protein</fullName>
    </submittedName>
</protein>
<evidence type="ECO:0000313" key="4">
    <source>
        <dbReference type="Proteomes" id="UP000002358"/>
    </source>
</evidence>
<comment type="similarity">
    <text evidence="1">Belongs to the UPF0235 family.</text>
</comment>
<dbReference type="InParanoid" id="A0A7M7G697"/>
<dbReference type="SMART" id="SM01152">
    <property type="entry name" value="DUF167"/>
    <property type="match status" value="1"/>
</dbReference>
<dbReference type="EnsemblMetazoa" id="XM_001604848">
    <property type="protein sequence ID" value="XP_001604898"/>
    <property type="gene ID" value="LOC100121295"/>
</dbReference>
<keyword evidence="4" id="KW-1185">Reference proteome</keyword>
<dbReference type="SMR" id="A0A7M7G697"/>
<dbReference type="FunCoup" id="A0A7M7G697">
    <property type="interactions" value="681"/>
</dbReference>
<accession>A0A7M7G697</accession>
<dbReference type="PANTHER" id="PTHR13420:SF7">
    <property type="entry name" value="UPF0235 PROTEIN C15ORF40"/>
    <property type="match status" value="1"/>
</dbReference>
<dbReference type="RefSeq" id="XP_001604898.2">
    <property type="nucleotide sequence ID" value="XM_001604848.6"/>
</dbReference>
<sequence length="147" mass="15559">MLAAVGRLTRNFGATLAPTPPRTMSSKSKKKTGKTVPTASKKEPELQGPVGIDKDGNVTIKVQAKPGAKQNNITDFSEETVGIAISAPPQEGEANAELVKYLASILNVRKSDVTLDRGSRSRQKKVIVTGSSVEKVTEKLKAEAASD</sequence>
<dbReference type="NCBIfam" id="TIGR00251">
    <property type="entry name" value="DUF167 family protein"/>
    <property type="match status" value="1"/>
</dbReference>
<dbReference type="AlphaFoldDB" id="A0A7M7G697"/>
<dbReference type="OrthoDB" id="244097at2759"/>
<dbReference type="PANTHER" id="PTHR13420">
    <property type="entry name" value="UPF0235 PROTEIN C15ORF40"/>
    <property type="match status" value="1"/>
</dbReference>
<proteinExistence type="inferred from homology"/>
<dbReference type="HAMAP" id="MF_00634">
    <property type="entry name" value="UPF0235"/>
    <property type="match status" value="1"/>
</dbReference>
<evidence type="ECO:0000313" key="3">
    <source>
        <dbReference type="EnsemblMetazoa" id="XP_001604898"/>
    </source>
</evidence>
<dbReference type="Proteomes" id="UP000002358">
    <property type="component" value="Chromosome 2"/>
</dbReference>
<dbReference type="Gene3D" id="3.30.1200.10">
    <property type="entry name" value="YggU-like"/>
    <property type="match status" value="1"/>
</dbReference>
<dbReference type="GeneID" id="100121295"/>
<dbReference type="InterPro" id="IPR036591">
    <property type="entry name" value="YggU-like_sf"/>
</dbReference>
<dbReference type="Pfam" id="PF02594">
    <property type="entry name" value="DUF167"/>
    <property type="match status" value="1"/>
</dbReference>
<evidence type="ECO:0000256" key="1">
    <source>
        <dbReference type="ARBA" id="ARBA00010364"/>
    </source>
</evidence>
<dbReference type="KEGG" id="nvi:100121295"/>
<dbReference type="InterPro" id="IPR003746">
    <property type="entry name" value="DUF167"/>
</dbReference>
<name>A0A7M7G697_NASVI</name>
<dbReference type="SUPFAM" id="SSF69786">
    <property type="entry name" value="YggU-like"/>
    <property type="match status" value="1"/>
</dbReference>
<reference evidence="3" key="1">
    <citation type="submission" date="2021-01" db="UniProtKB">
        <authorList>
            <consortium name="EnsemblMetazoa"/>
        </authorList>
    </citation>
    <scope>IDENTIFICATION</scope>
</reference>